<dbReference type="Proteomes" id="UP001060170">
    <property type="component" value="Chromosome 16"/>
</dbReference>
<name>A0ACC0DR30_9BASI</name>
<comment type="caution">
    <text evidence="1">The sequence shown here is derived from an EMBL/GenBank/DDBJ whole genome shotgun (WGS) entry which is preliminary data.</text>
</comment>
<reference evidence="2" key="2">
    <citation type="journal article" date="2018" name="Mol. Plant Microbe Interact.">
        <title>Genome sequence resources for the wheat stripe rust pathogen (Puccinia striiformis f. sp. tritici) and the barley stripe rust pathogen (Puccinia striiformis f. sp. hordei).</title>
        <authorList>
            <person name="Xia C."/>
            <person name="Wang M."/>
            <person name="Yin C."/>
            <person name="Cornejo O.E."/>
            <person name="Hulbert S.H."/>
            <person name="Chen X."/>
        </authorList>
    </citation>
    <scope>NUCLEOTIDE SEQUENCE [LARGE SCALE GENOMIC DNA]</scope>
    <source>
        <strain evidence="2">93-210</strain>
    </source>
</reference>
<protein>
    <submittedName>
        <fullName evidence="1">Uncharacterized protein</fullName>
    </submittedName>
</protein>
<accession>A0ACC0DR30</accession>
<gene>
    <name evidence="1" type="ORF">MJO28_014905</name>
</gene>
<sequence>MTARRLIDNQITLTEKRNIRPRKIDELEFASLLLVSHTGGAQELITAGTISPGPLVSSPNNHRNVRLFYQTFDFGQ</sequence>
<reference evidence="1 2" key="3">
    <citation type="journal article" date="2022" name="Microbiol. Spectr.">
        <title>Folding features and dynamics of 3D genome architecture in plant fungal pathogens.</title>
        <authorList>
            <person name="Xia C."/>
        </authorList>
    </citation>
    <scope>NUCLEOTIDE SEQUENCE [LARGE SCALE GENOMIC DNA]</scope>
    <source>
        <strain evidence="1 2">93-210</strain>
    </source>
</reference>
<evidence type="ECO:0000313" key="1">
    <source>
        <dbReference type="EMBL" id="KAI7937985.1"/>
    </source>
</evidence>
<organism evidence="1 2">
    <name type="scientific">Puccinia striiformis f. sp. tritici</name>
    <dbReference type="NCBI Taxonomy" id="168172"/>
    <lineage>
        <taxon>Eukaryota</taxon>
        <taxon>Fungi</taxon>
        <taxon>Dikarya</taxon>
        <taxon>Basidiomycota</taxon>
        <taxon>Pucciniomycotina</taxon>
        <taxon>Pucciniomycetes</taxon>
        <taxon>Pucciniales</taxon>
        <taxon>Pucciniaceae</taxon>
        <taxon>Puccinia</taxon>
    </lineage>
</organism>
<evidence type="ECO:0000313" key="2">
    <source>
        <dbReference type="Proteomes" id="UP001060170"/>
    </source>
</evidence>
<proteinExistence type="predicted"/>
<dbReference type="EMBL" id="CM045880">
    <property type="protein sequence ID" value="KAI7937985.1"/>
    <property type="molecule type" value="Genomic_DNA"/>
</dbReference>
<keyword evidence="2" id="KW-1185">Reference proteome</keyword>
<reference evidence="2" key="1">
    <citation type="journal article" date="2018" name="BMC Genomics">
        <title>Genomic insights into host adaptation between the wheat stripe rust pathogen (Puccinia striiformis f. sp. tritici) and the barley stripe rust pathogen (Puccinia striiformis f. sp. hordei).</title>
        <authorList>
            <person name="Xia C."/>
            <person name="Wang M."/>
            <person name="Yin C."/>
            <person name="Cornejo O.E."/>
            <person name="Hulbert S.H."/>
            <person name="Chen X."/>
        </authorList>
    </citation>
    <scope>NUCLEOTIDE SEQUENCE [LARGE SCALE GENOMIC DNA]</scope>
    <source>
        <strain evidence="2">93-210</strain>
    </source>
</reference>